<organism evidence="1 2">
    <name type="scientific">Trujillonella endophytica</name>
    <dbReference type="NCBI Taxonomy" id="673521"/>
    <lineage>
        <taxon>Bacteria</taxon>
        <taxon>Bacillati</taxon>
        <taxon>Actinomycetota</taxon>
        <taxon>Actinomycetes</taxon>
        <taxon>Geodermatophilales</taxon>
        <taxon>Geodermatophilaceae</taxon>
        <taxon>Trujillonella</taxon>
    </lineage>
</organism>
<dbReference type="STRING" id="673521.SAMN05660991_04082"/>
<dbReference type="InterPro" id="IPR050194">
    <property type="entry name" value="Glycosyltransferase_grp1"/>
</dbReference>
<dbReference type="PANTHER" id="PTHR45947:SF3">
    <property type="entry name" value="SULFOQUINOVOSYL TRANSFERASE SQD2"/>
    <property type="match status" value="1"/>
</dbReference>
<gene>
    <name evidence="1" type="ORF">SAMN05660991_04082</name>
</gene>
<dbReference type="PANTHER" id="PTHR45947">
    <property type="entry name" value="SULFOQUINOVOSYL TRANSFERASE SQD2"/>
    <property type="match status" value="1"/>
</dbReference>
<accession>A0A1H8W5H0</accession>
<dbReference type="OrthoDB" id="9806887at2"/>
<dbReference type="Proteomes" id="UP000198960">
    <property type="component" value="Unassembled WGS sequence"/>
</dbReference>
<reference evidence="2" key="1">
    <citation type="submission" date="2016-10" db="EMBL/GenBank/DDBJ databases">
        <authorList>
            <person name="Varghese N."/>
            <person name="Submissions S."/>
        </authorList>
    </citation>
    <scope>NUCLEOTIDE SEQUENCE [LARGE SCALE GENOMIC DNA]</scope>
    <source>
        <strain evidence="2">DSM 45413</strain>
    </source>
</reference>
<name>A0A1H8W5H0_9ACTN</name>
<protein>
    <submittedName>
        <fullName evidence="1">Glycosyltransferase involved in cell wall bisynthesis</fullName>
    </submittedName>
</protein>
<dbReference type="Gene3D" id="3.40.50.2000">
    <property type="entry name" value="Glycogen Phosphorylase B"/>
    <property type="match status" value="2"/>
</dbReference>
<sequence length="359" mass="39614">MAQTTWSVSHDYAFHFGGAELVTRALCMDVLDSPDLIAMAGRPEVLAEMSRGRHRTVLPAQCNEKVARGMAPVLPWLTQGTVVEGDLLASSYAFAHHIPCTGRKVVYCHSPLRQAWSGTQQYRNFGPRLERLGVTLTHGYFRRVDSRASRTADCFIAPSTAVKARVQRYYERLSVTVIAPPYDAATFCLPEMPPERDPDSFLFVGRIVEPYKQLSLVLDAFRELPEATLTVVGDGRDRERLEAVAPPNVRFLGWKSGAELRDLYARSAALVFPSEDDFGIVPVEAMACGTPVVAFGRGGARDTVVHEETGVLFEEQTVGSLLRALGVARAAEWKAEEVSRLTTDRFGPERFARAVAAEL</sequence>
<keyword evidence="2" id="KW-1185">Reference proteome</keyword>
<evidence type="ECO:0000313" key="1">
    <source>
        <dbReference type="EMBL" id="SEP22773.1"/>
    </source>
</evidence>
<dbReference type="GO" id="GO:0016757">
    <property type="term" value="F:glycosyltransferase activity"/>
    <property type="evidence" value="ECO:0007669"/>
    <property type="project" value="TreeGrafter"/>
</dbReference>
<dbReference type="Pfam" id="PF13692">
    <property type="entry name" value="Glyco_trans_1_4"/>
    <property type="match status" value="1"/>
</dbReference>
<keyword evidence="1" id="KW-0808">Transferase</keyword>
<dbReference type="RefSeq" id="WP_091948015.1">
    <property type="nucleotide sequence ID" value="NZ_FOEE01000016.1"/>
</dbReference>
<dbReference type="AlphaFoldDB" id="A0A1H8W5H0"/>
<dbReference type="EMBL" id="FOEE01000016">
    <property type="protein sequence ID" value="SEP22773.1"/>
    <property type="molecule type" value="Genomic_DNA"/>
</dbReference>
<dbReference type="SUPFAM" id="SSF53756">
    <property type="entry name" value="UDP-Glycosyltransferase/glycogen phosphorylase"/>
    <property type="match status" value="1"/>
</dbReference>
<evidence type="ECO:0000313" key="2">
    <source>
        <dbReference type="Proteomes" id="UP000198960"/>
    </source>
</evidence>
<proteinExistence type="predicted"/>